<dbReference type="RefSeq" id="WP_309483217.1">
    <property type="nucleotide sequence ID" value="NZ_CP133720.1"/>
</dbReference>
<dbReference type="Proteomes" id="UP001181355">
    <property type="component" value="Chromosome"/>
</dbReference>
<gene>
    <name evidence="1" type="ORF">RF679_05525</name>
</gene>
<keyword evidence="2" id="KW-1185">Reference proteome</keyword>
<evidence type="ECO:0008006" key="3">
    <source>
        <dbReference type="Google" id="ProtNLM"/>
    </source>
</evidence>
<dbReference type="EMBL" id="CP133720">
    <property type="protein sequence ID" value="WMW81739.1"/>
    <property type="molecule type" value="Genomic_DNA"/>
</dbReference>
<evidence type="ECO:0000313" key="2">
    <source>
        <dbReference type="Proteomes" id="UP001181355"/>
    </source>
</evidence>
<sequence length="401" mass="45514">MKLLKNLLLSAVTVIVLLILIELALHLANFPATPKAGWRWDESPYRAVINKDDHQVNQLGLRGRTIHYADDDYVIALVGDSQVEAGTQAADQLPEIKLERALRSMWGTEHVKVFSIASAGWGQDQQLLALQDYFQKFRANAVVVWTTPVNDYWENTFIDRSVTEEAGKLKPTFAIAGTQLKTMMPPRFEFKLRNLMALALSPKVKDQKISIEQVYLNRWVRGLPSKQRAASDPKNCPTTEVKESELIEAFVQGQRAYTLLVEEDVDNGRSHFTPFLQHLSPREEYAVQISHRLFEELQNVSKSHGANFHIYHPYRDDLDAAFREIKCVKNTKHNTYFAYDGSDWLRFLKNSSLAPTLLSPQVNSDHALNVSKGDWHFGDEGNTLAMQALAQLLPKPSTLSK</sequence>
<proteinExistence type="predicted"/>
<evidence type="ECO:0000313" key="1">
    <source>
        <dbReference type="EMBL" id="WMW81739.1"/>
    </source>
</evidence>
<accession>A0ABY9RLP0</accession>
<protein>
    <recommendedName>
        <fullName evidence="3">SGNH/GDSL hydrolase family protein</fullName>
    </recommendedName>
</protein>
<organism evidence="1 2">
    <name type="scientific">Undibacterium cyanobacteriorum</name>
    <dbReference type="NCBI Taxonomy" id="3073561"/>
    <lineage>
        <taxon>Bacteria</taxon>
        <taxon>Pseudomonadati</taxon>
        <taxon>Pseudomonadota</taxon>
        <taxon>Betaproteobacteria</taxon>
        <taxon>Burkholderiales</taxon>
        <taxon>Oxalobacteraceae</taxon>
        <taxon>Undibacterium</taxon>
    </lineage>
</organism>
<name>A0ABY9RLP0_9BURK</name>
<reference evidence="1" key="1">
    <citation type="submission" date="2023-09" db="EMBL/GenBank/DDBJ databases">
        <title>Undibacterium sp. 20NA77.5 isolated from freshwater.</title>
        <authorList>
            <person name="Le V."/>
            <person name="Ko S.-R."/>
            <person name="Ahn C.-Y."/>
            <person name="Oh H.-M."/>
        </authorList>
    </citation>
    <scope>NUCLEOTIDE SEQUENCE</scope>
    <source>
        <strain evidence="1">20NA77.5</strain>
    </source>
</reference>